<dbReference type="OrthoDB" id="1752470at2"/>
<protein>
    <submittedName>
        <fullName evidence="1">Uncharacterized protein</fullName>
    </submittedName>
</protein>
<organism evidence="1 2">
    <name type="scientific">Romboutsia maritimum</name>
    <dbReference type="NCBI Taxonomy" id="2020948"/>
    <lineage>
        <taxon>Bacteria</taxon>
        <taxon>Bacillati</taxon>
        <taxon>Bacillota</taxon>
        <taxon>Clostridia</taxon>
        <taxon>Peptostreptococcales</taxon>
        <taxon>Peptostreptococcaceae</taxon>
        <taxon>Romboutsia</taxon>
    </lineage>
</organism>
<keyword evidence="2" id="KW-1185">Reference proteome</keyword>
<accession>A0A371IRF0</accession>
<dbReference type="AlphaFoldDB" id="A0A371IRF0"/>
<comment type="caution">
    <text evidence="1">The sequence shown here is derived from an EMBL/GenBank/DDBJ whole genome shotgun (WGS) entry which is preliminary data.</text>
</comment>
<dbReference type="Proteomes" id="UP000243494">
    <property type="component" value="Unassembled WGS sequence"/>
</dbReference>
<sequence>MSAYIRLIYDKLDFLEFKQKILFLKEPQHKATVFINIELEDFLNIRNFTNDFQLRIEAGEKLSISDYEKELFEVYAPIKSFPSSSKLVAKALLNEDIFNSLFKYSN</sequence>
<gene>
    <name evidence="1" type="ORF">CHF27_010270</name>
</gene>
<dbReference type="EMBL" id="NOJZ02000020">
    <property type="protein sequence ID" value="RDY23057.1"/>
    <property type="molecule type" value="Genomic_DNA"/>
</dbReference>
<evidence type="ECO:0000313" key="2">
    <source>
        <dbReference type="Proteomes" id="UP000243494"/>
    </source>
</evidence>
<dbReference type="RefSeq" id="WP_095406817.1">
    <property type="nucleotide sequence ID" value="NZ_NOJZ02000020.1"/>
</dbReference>
<evidence type="ECO:0000313" key="1">
    <source>
        <dbReference type="EMBL" id="RDY23057.1"/>
    </source>
</evidence>
<reference evidence="1 2" key="1">
    <citation type="journal article" date="2017" name="Genome Announc.">
        <title>Draft Genome Sequence of Romboutsia maritimum sp. nov. Strain CCRI-22766(T), Isolated from Coastal Estuarine Mud.</title>
        <authorList>
            <person name="Maheux A.F."/>
            <person name="Boudreau D.K."/>
            <person name="Berube E."/>
            <person name="Boissinot M."/>
            <person name="Raymond F."/>
            <person name="Brodeur S."/>
            <person name="Corbeil J."/>
            <person name="Brightwell G."/>
            <person name="Broda D."/>
            <person name="Omar R.F."/>
            <person name="Bergeron M.G."/>
        </authorList>
    </citation>
    <scope>NUCLEOTIDE SEQUENCE [LARGE SCALE GENOMIC DNA]</scope>
    <source>
        <strain evidence="1 2">CCRI-22766</strain>
    </source>
</reference>
<proteinExistence type="predicted"/>
<name>A0A371IRF0_9FIRM</name>